<comment type="caution">
    <text evidence="1">The sequence shown here is derived from an EMBL/GenBank/DDBJ whole genome shotgun (WGS) entry which is preliminary data.</text>
</comment>
<protein>
    <submittedName>
        <fullName evidence="1">Uncharacterized protein</fullName>
    </submittedName>
</protein>
<sequence>MLAIVLANLSVCVEAQTTPSDAALTVAGSDQITAPSPQSLVTIKRDTPVELMAYSEVSTADSAPGKRFKLLLNQPITVAGKIIAPKGSLAYGMVTAAEDSGGLGKSGRMTAKLLYLKLGDAEIPLEGETSDKGTGAGSAGLAILFTGWAGFFHRGNNAKIKAGKILTGFIAEDVSLDLSSAPIKRVSALQATQVPQQ</sequence>
<reference evidence="2" key="1">
    <citation type="submission" date="2019-01" db="EMBL/GenBank/DDBJ databases">
        <title>Cytophagaceae bacterium strain CAR-16.</title>
        <authorList>
            <person name="Chen W.-M."/>
        </authorList>
    </citation>
    <scope>NUCLEOTIDE SEQUENCE [LARGE SCALE GENOMIC DNA]</scope>
    <source>
        <strain evidence="2">CHR27</strain>
    </source>
</reference>
<gene>
    <name evidence="1" type="ORF">EQG66_11565</name>
</gene>
<evidence type="ECO:0000313" key="2">
    <source>
        <dbReference type="Proteomes" id="UP000290958"/>
    </source>
</evidence>
<keyword evidence="2" id="KW-1185">Reference proteome</keyword>
<name>A0A4Q1KE97_9SPHN</name>
<dbReference type="EMBL" id="SBKP01000012">
    <property type="protein sequence ID" value="RXR27520.1"/>
    <property type="molecule type" value="Genomic_DNA"/>
</dbReference>
<organism evidence="1 2">
    <name type="scientific">Sphingobium fluviale</name>
    <dbReference type="NCBI Taxonomy" id="2506423"/>
    <lineage>
        <taxon>Bacteria</taxon>
        <taxon>Pseudomonadati</taxon>
        <taxon>Pseudomonadota</taxon>
        <taxon>Alphaproteobacteria</taxon>
        <taxon>Sphingomonadales</taxon>
        <taxon>Sphingomonadaceae</taxon>
        <taxon>Sphingobium</taxon>
    </lineage>
</organism>
<proteinExistence type="predicted"/>
<dbReference type="AlphaFoldDB" id="A0A4Q1KE97"/>
<accession>A0A4Q1KE97</accession>
<dbReference type="Proteomes" id="UP000290958">
    <property type="component" value="Unassembled WGS sequence"/>
</dbReference>
<evidence type="ECO:0000313" key="1">
    <source>
        <dbReference type="EMBL" id="RXR27520.1"/>
    </source>
</evidence>
<dbReference type="RefSeq" id="WP_164975669.1">
    <property type="nucleotide sequence ID" value="NZ_SBKP01000012.1"/>
</dbReference>